<dbReference type="Gene3D" id="1.20.150.20">
    <property type="entry name" value="ATP synthase alpha/beta chain, C-terminal domain"/>
    <property type="match status" value="1"/>
</dbReference>
<evidence type="ECO:0000256" key="2">
    <source>
        <dbReference type="SAM" id="Coils"/>
    </source>
</evidence>
<proteinExistence type="inferred from homology"/>
<dbReference type="OrthoDB" id="30023at2759"/>
<dbReference type="InterPro" id="IPR027417">
    <property type="entry name" value="P-loop_NTPase"/>
</dbReference>
<organism evidence="5">
    <name type="scientific">Micromonas pusilla (strain CCMP1545)</name>
    <name type="common">Picoplanktonic green alga</name>
    <dbReference type="NCBI Taxonomy" id="564608"/>
    <lineage>
        <taxon>Eukaryota</taxon>
        <taxon>Viridiplantae</taxon>
        <taxon>Chlorophyta</taxon>
        <taxon>Mamiellophyceae</taxon>
        <taxon>Mamiellales</taxon>
        <taxon>Mamiellaceae</taxon>
        <taxon>Micromonas</taxon>
    </lineage>
</organism>
<dbReference type="Proteomes" id="UP000001876">
    <property type="component" value="Unassembled WGS sequence"/>
</dbReference>
<dbReference type="STRING" id="564608.C1N3T0"/>
<dbReference type="RefSeq" id="XP_003062668.1">
    <property type="nucleotide sequence ID" value="XM_003062622.1"/>
</dbReference>
<feature type="coiled-coil region" evidence="2">
    <location>
        <begin position="172"/>
        <end position="206"/>
    </location>
</feature>
<dbReference type="eggNOG" id="KOG1353">
    <property type="taxonomic scope" value="Eukaryota"/>
</dbReference>
<dbReference type="PANTHER" id="PTHR48082">
    <property type="entry name" value="ATP SYNTHASE SUBUNIT ALPHA, MITOCHONDRIAL"/>
    <property type="match status" value="1"/>
</dbReference>
<comment type="similarity">
    <text evidence="1">Belongs to the ATPase alpha/beta chains family.</text>
</comment>
<evidence type="ECO:0000256" key="1">
    <source>
        <dbReference type="ARBA" id="ARBA00008936"/>
    </source>
</evidence>
<sequence>MERPLAENGVMEHVTVVSCSPNASMAERYAATCAAFAVAEGARAEGQDVLLVLDDFTGLIGFTVDMAKLSPQLENSAPTEEDGVERMVEYEGMIINALLAERRRFLGMTLQRCARLNDKNGGGSLSLIGCMWHQKGAYKGRKGSKKDSGDLAAEAALPSGFDEMSDEMKAKITAALEKKKKAAEAAAAAEAKKDAAMAAVAAANEKFIQPRSLVEEFMSITDGQVMVDSYSPKNGWVISVKDSVSRIGTPGAAAPLKSLDMMQIRLDVMQADDMVAFGNEGDEKDYMGSRSQSIRGVLRQTPGEPSTLSETVVGVYGLQRGHVKNMNADAAAALTKKAVEKARETIPEVMAAIDAAPGTALTAEVEAKLKTLYE</sequence>
<feature type="domain" description="ATPase F1/V1/A1 complex alpha/beta subunit nucleotide-binding" evidence="3">
    <location>
        <begin position="6"/>
        <end position="58"/>
    </location>
</feature>
<dbReference type="InterPro" id="IPR005294">
    <property type="entry name" value="ATP_synth_F1_asu"/>
</dbReference>
<protein>
    <submittedName>
        <fullName evidence="4">H+-or Na+-translocating f-type, v-type and A-type ATPase superfamily</fullName>
    </submittedName>
</protein>
<dbReference type="GO" id="GO:0045259">
    <property type="term" value="C:proton-transporting ATP synthase complex"/>
    <property type="evidence" value="ECO:0007669"/>
    <property type="project" value="InterPro"/>
</dbReference>
<dbReference type="SUPFAM" id="SSF52540">
    <property type="entry name" value="P-loop containing nucleoside triphosphate hydrolases"/>
    <property type="match status" value="1"/>
</dbReference>
<dbReference type="InterPro" id="IPR038376">
    <property type="entry name" value="ATP_synth_asu_C_sf"/>
</dbReference>
<dbReference type="InterPro" id="IPR000194">
    <property type="entry name" value="ATPase_F1/V1/A1_a/bsu_nucl-bd"/>
</dbReference>
<name>C1N3T0_MICPC</name>
<dbReference type="AlphaFoldDB" id="C1N3T0"/>
<dbReference type="EMBL" id="GG663746">
    <property type="protein sequence ID" value="EEH53487.1"/>
    <property type="molecule type" value="Genomic_DNA"/>
</dbReference>
<dbReference type="KEGG" id="mpp:MICPUCDRAFT_68736"/>
<dbReference type="Pfam" id="PF00006">
    <property type="entry name" value="ATP-synt_ab"/>
    <property type="match status" value="1"/>
</dbReference>
<reference evidence="4 5" key="1">
    <citation type="journal article" date="2009" name="Science">
        <title>Green evolution and dynamic adaptations revealed by genomes of the marine picoeukaryotes Micromonas.</title>
        <authorList>
            <person name="Worden A.Z."/>
            <person name="Lee J.H."/>
            <person name="Mock T."/>
            <person name="Rouze P."/>
            <person name="Simmons M.P."/>
            <person name="Aerts A.L."/>
            <person name="Allen A.E."/>
            <person name="Cuvelier M.L."/>
            <person name="Derelle E."/>
            <person name="Everett M.V."/>
            <person name="Foulon E."/>
            <person name="Grimwood J."/>
            <person name="Gundlach H."/>
            <person name="Henrissat B."/>
            <person name="Napoli C."/>
            <person name="McDonald S.M."/>
            <person name="Parker M.S."/>
            <person name="Rombauts S."/>
            <person name="Salamov A."/>
            <person name="Von Dassow P."/>
            <person name="Badger J.H."/>
            <person name="Coutinho P.M."/>
            <person name="Demir E."/>
            <person name="Dubchak I."/>
            <person name="Gentemann C."/>
            <person name="Eikrem W."/>
            <person name="Gready J.E."/>
            <person name="John U."/>
            <person name="Lanier W."/>
            <person name="Lindquist E.A."/>
            <person name="Lucas S."/>
            <person name="Mayer K.F."/>
            <person name="Moreau H."/>
            <person name="Not F."/>
            <person name="Otillar R."/>
            <person name="Panaud O."/>
            <person name="Pangilinan J."/>
            <person name="Paulsen I."/>
            <person name="Piegu B."/>
            <person name="Poliakov A."/>
            <person name="Robbens S."/>
            <person name="Schmutz J."/>
            <person name="Toulza E."/>
            <person name="Wyss T."/>
            <person name="Zelensky A."/>
            <person name="Zhou K."/>
            <person name="Armbrust E.V."/>
            <person name="Bhattacharya D."/>
            <person name="Goodenough U.W."/>
            <person name="Van de Peer Y."/>
            <person name="Grigoriev I.V."/>
        </authorList>
    </citation>
    <scope>NUCLEOTIDE SEQUENCE [LARGE SCALE GENOMIC DNA]</scope>
    <source>
        <strain evidence="4 5">CCMP1545</strain>
    </source>
</reference>
<keyword evidence="2" id="KW-0175">Coiled coil</keyword>
<evidence type="ECO:0000259" key="3">
    <source>
        <dbReference type="Pfam" id="PF00006"/>
    </source>
</evidence>
<accession>C1N3T0</accession>
<evidence type="ECO:0000313" key="4">
    <source>
        <dbReference type="EMBL" id="EEH53487.1"/>
    </source>
</evidence>
<dbReference type="GeneID" id="9687868"/>
<dbReference type="GO" id="GO:0043531">
    <property type="term" value="F:ADP binding"/>
    <property type="evidence" value="ECO:0007669"/>
    <property type="project" value="TreeGrafter"/>
</dbReference>
<dbReference type="GO" id="GO:0005524">
    <property type="term" value="F:ATP binding"/>
    <property type="evidence" value="ECO:0007669"/>
    <property type="project" value="InterPro"/>
</dbReference>
<evidence type="ECO:0000313" key="5">
    <source>
        <dbReference type="Proteomes" id="UP000001876"/>
    </source>
</evidence>
<dbReference type="PANTHER" id="PTHR48082:SF2">
    <property type="entry name" value="ATP SYNTHASE SUBUNIT ALPHA, MITOCHONDRIAL"/>
    <property type="match status" value="1"/>
</dbReference>
<dbReference type="GO" id="GO:0046933">
    <property type="term" value="F:proton-transporting ATP synthase activity, rotational mechanism"/>
    <property type="evidence" value="ECO:0007669"/>
    <property type="project" value="InterPro"/>
</dbReference>
<gene>
    <name evidence="4" type="ORF">MICPUCDRAFT_68736</name>
</gene>
<dbReference type="Gene3D" id="3.40.50.300">
    <property type="entry name" value="P-loop containing nucleotide triphosphate hydrolases"/>
    <property type="match status" value="1"/>
</dbReference>
<keyword evidence="5" id="KW-1185">Reference proteome</keyword>